<dbReference type="EMBL" id="ML006144">
    <property type="protein sequence ID" value="RKP16916.1"/>
    <property type="molecule type" value="Genomic_DNA"/>
</dbReference>
<accession>A0A4P9YCB4</accession>
<gene>
    <name evidence="1" type="ORF">ROZALSC1DRAFT_24743</name>
</gene>
<evidence type="ECO:0000313" key="1">
    <source>
        <dbReference type="EMBL" id="RKP16916.1"/>
    </source>
</evidence>
<evidence type="ECO:0000313" key="2">
    <source>
        <dbReference type="Proteomes" id="UP000281549"/>
    </source>
</evidence>
<dbReference type="AlphaFoldDB" id="A0A4P9YCB4"/>
<sequence>RKKDQAKAFKFDKTTDIEFDGVVENTRRKDNRSNKRKEEIDITMNITNQKYDNEINKVLMKQKRVMTMTEEIRSLIKDLQSNESMKFAFYEGIGRILFAISS</sequence>
<name>A0A4P9YCB4_ROZAC</name>
<proteinExistence type="predicted"/>
<organism evidence="1 2">
    <name type="scientific">Rozella allomycis (strain CSF55)</name>
    <dbReference type="NCBI Taxonomy" id="988480"/>
    <lineage>
        <taxon>Eukaryota</taxon>
        <taxon>Fungi</taxon>
        <taxon>Fungi incertae sedis</taxon>
        <taxon>Cryptomycota</taxon>
        <taxon>Cryptomycota incertae sedis</taxon>
        <taxon>Rozella</taxon>
    </lineage>
</organism>
<reference evidence="2" key="1">
    <citation type="journal article" date="2018" name="Nat. Microbiol.">
        <title>Leveraging single-cell genomics to expand the fungal tree of life.</title>
        <authorList>
            <person name="Ahrendt S.R."/>
            <person name="Quandt C.A."/>
            <person name="Ciobanu D."/>
            <person name="Clum A."/>
            <person name="Salamov A."/>
            <person name="Andreopoulos B."/>
            <person name="Cheng J.F."/>
            <person name="Woyke T."/>
            <person name="Pelin A."/>
            <person name="Henrissat B."/>
            <person name="Reynolds N.K."/>
            <person name="Benny G.L."/>
            <person name="Smith M.E."/>
            <person name="James T.Y."/>
            <person name="Grigoriev I.V."/>
        </authorList>
    </citation>
    <scope>NUCLEOTIDE SEQUENCE [LARGE SCALE GENOMIC DNA]</scope>
    <source>
        <strain evidence="2">CSF55</strain>
    </source>
</reference>
<feature type="non-terminal residue" evidence="1">
    <location>
        <position position="1"/>
    </location>
</feature>
<dbReference type="Proteomes" id="UP000281549">
    <property type="component" value="Unassembled WGS sequence"/>
</dbReference>
<protein>
    <submittedName>
        <fullName evidence="1">Uncharacterized protein</fullName>
    </submittedName>
</protein>